<evidence type="ECO:0000313" key="1">
    <source>
        <dbReference type="EMBL" id="CAA9534147.1"/>
    </source>
</evidence>
<gene>
    <name evidence="1" type="ORF">AVDCRST_MAG73-1220</name>
</gene>
<name>A0A6J4TYM8_9BACT</name>
<reference evidence="1" key="1">
    <citation type="submission" date="2020-02" db="EMBL/GenBank/DDBJ databases">
        <authorList>
            <person name="Meier V. D."/>
        </authorList>
    </citation>
    <scope>NUCLEOTIDE SEQUENCE</scope>
    <source>
        <strain evidence="1">AVDCRST_MAG73</strain>
    </source>
</reference>
<protein>
    <submittedName>
        <fullName evidence="1">Uncharacterized protein</fullName>
    </submittedName>
</protein>
<dbReference type="EMBL" id="CADCWE010000076">
    <property type="protein sequence ID" value="CAA9534147.1"/>
    <property type="molecule type" value="Genomic_DNA"/>
</dbReference>
<feature type="non-terminal residue" evidence="1">
    <location>
        <position position="59"/>
    </location>
</feature>
<organism evidence="1">
    <name type="scientific">uncultured Thermomicrobiales bacterium</name>
    <dbReference type="NCBI Taxonomy" id="1645740"/>
    <lineage>
        <taxon>Bacteria</taxon>
        <taxon>Pseudomonadati</taxon>
        <taxon>Thermomicrobiota</taxon>
        <taxon>Thermomicrobia</taxon>
        <taxon>Thermomicrobiales</taxon>
        <taxon>environmental samples</taxon>
    </lineage>
</organism>
<dbReference type="AlphaFoldDB" id="A0A6J4TYM8"/>
<accession>A0A6J4TYM8</accession>
<feature type="non-terminal residue" evidence="1">
    <location>
        <position position="1"/>
    </location>
</feature>
<sequence>ARPPRPWRAVGRVERAVGRVVGRLPVHLARTTPAAPRPGWVRGDGPCRALVARTPGPGL</sequence>
<proteinExistence type="predicted"/>